<proteinExistence type="predicted"/>
<dbReference type="AlphaFoldDB" id="A0A0B3YGC2"/>
<accession>A0A0B3YGC2</accession>
<name>A0A0B3YGC2_9ALTE</name>
<dbReference type="EMBL" id="JWLW01000014">
    <property type="protein sequence ID" value="KHT53306.1"/>
    <property type="molecule type" value="Genomic_DNA"/>
</dbReference>
<reference evidence="1 2" key="1">
    <citation type="submission" date="2014-12" db="EMBL/GenBank/DDBJ databases">
        <title>Genome sequencing of Alteromonas marina AD001.</title>
        <authorList>
            <person name="Adrian T.G.S."/>
            <person name="Chan K.G."/>
        </authorList>
    </citation>
    <scope>NUCLEOTIDE SEQUENCE [LARGE SCALE GENOMIC DNA]</scope>
    <source>
        <strain evidence="1 2">AD001</strain>
    </source>
</reference>
<comment type="caution">
    <text evidence="1">The sequence shown here is derived from an EMBL/GenBank/DDBJ whole genome shotgun (WGS) entry which is preliminary data.</text>
</comment>
<evidence type="ECO:0000313" key="1">
    <source>
        <dbReference type="EMBL" id="KHT53306.1"/>
    </source>
</evidence>
<protein>
    <submittedName>
        <fullName evidence="1">Uncharacterized protein</fullName>
    </submittedName>
</protein>
<evidence type="ECO:0000313" key="2">
    <source>
        <dbReference type="Proteomes" id="UP000031197"/>
    </source>
</evidence>
<keyword evidence="2" id="KW-1185">Reference proteome</keyword>
<organism evidence="1 2">
    <name type="scientific">Alteromonas marina</name>
    <dbReference type="NCBI Taxonomy" id="203795"/>
    <lineage>
        <taxon>Bacteria</taxon>
        <taxon>Pseudomonadati</taxon>
        <taxon>Pseudomonadota</taxon>
        <taxon>Gammaproteobacteria</taxon>
        <taxon>Alteromonadales</taxon>
        <taxon>Alteromonadaceae</taxon>
        <taxon>Alteromonas/Salinimonas group</taxon>
        <taxon>Alteromonas</taxon>
    </lineage>
</organism>
<dbReference type="Proteomes" id="UP000031197">
    <property type="component" value="Unassembled WGS sequence"/>
</dbReference>
<gene>
    <name evidence="1" type="ORF">RJ41_08790</name>
</gene>
<sequence length="67" mass="7494">MLTWKSQEVVLWTILINGEFHNQSRASALDKRVVKKNDLMVSAFVYQCGGGGEQYIAACQHLTAAYC</sequence>